<feature type="compositionally biased region" description="Polar residues" evidence="1">
    <location>
        <begin position="81"/>
        <end position="91"/>
    </location>
</feature>
<feature type="region of interest" description="Disordered" evidence="1">
    <location>
        <begin position="1"/>
        <end position="130"/>
    </location>
</feature>
<dbReference type="EMBL" id="GFPF01003543">
    <property type="protein sequence ID" value="MAA14689.1"/>
    <property type="molecule type" value="Transcribed_RNA"/>
</dbReference>
<protein>
    <submittedName>
        <fullName evidence="2">Uncharacterized protein</fullName>
    </submittedName>
</protein>
<sequence length="130" mass="13495">MKQHSGGVVGLGGGGRGERRGTTPPAHMQHTPMAANPVRTVPTLFTMPAARSDDGAGASDFSGPGQQHARPSATAAAAASQPITGLSSTRGNSEDAAVHRVCSHRHTHTQDFFRRPPQPDGSGALLRRNE</sequence>
<accession>A0A224YG23</accession>
<name>A0A224YG23_9ACAR</name>
<reference evidence="2" key="1">
    <citation type="journal article" date="2017" name="Parasit. Vectors">
        <title>Sialotranscriptomics of Rhipicephalus zambeziensis reveals intricate expression profiles of secretory proteins and suggests tight temporal transcriptional regulation during blood-feeding.</title>
        <authorList>
            <person name="de Castro M.H."/>
            <person name="de Klerk D."/>
            <person name="Pienaar R."/>
            <person name="Rees D.J.G."/>
            <person name="Mans B.J."/>
        </authorList>
    </citation>
    <scope>NUCLEOTIDE SEQUENCE</scope>
    <source>
        <tissue evidence="2">Salivary glands</tissue>
    </source>
</reference>
<evidence type="ECO:0000256" key="1">
    <source>
        <dbReference type="SAM" id="MobiDB-lite"/>
    </source>
</evidence>
<evidence type="ECO:0000313" key="2">
    <source>
        <dbReference type="EMBL" id="MAA14689.1"/>
    </source>
</evidence>
<proteinExistence type="predicted"/>
<dbReference type="AlphaFoldDB" id="A0A224YG23"/>
<organism evidence="2">
    <name type="scientific">Rhipicephalus zambeziensis</name>
    <dbReference type="NCBI Taxonomy" id="60191"/>
    <lineage>
        <taxon>Eukaryota</taxon>
        <taxon>Metazoa</taxon>
        <taxon>Ecdysozoa</taxon>
        <taxon>Arthropoda</taxon>
        <taxon>Chelicerata</taxon>
        <taxon>Arachnida</taxon>
        <taxon>Acari</taxon>
        <taxon>Parasitiformes</taxon>
        <taxon>Ixodida</taxon>
        <taxon>Ixodoidea</taxon>
        <taxon>Ixodidae</taxon>
        <taxon>Rhipicephalinae</taxon>
        <taxon>Rhipicephalus</taxon>
        <taxon>Rhipicephalus</taxon>
    </lineage>
</organism>